<accession>C1GZ07</accession>
<organism evidence="2 3">
    <name type="scientific">Paracoccidioides lutzii (strain ATCC MYA-826 / Pb01)</name>
    <name type="common">Paracoccidioides brasiliensis</name>
    <dbReference type="NCBI Taxonomy" id="502779"/>
    <lineage>
        <taxon>Eukaryota</taxon>
        <taxon>Fungi</taxon>
        <taxon>Dikarya</taxon>
        <taxon>Ascomycota</taxon>
        <taxon>Pezizomycotina</taxon>
        <taxon>Eurotiomycetes</taxon>
        <taxon>Eurotiomycetidae</taxon>
        <taxon>Onygenales</taxon>
        <taxon>Ajellomycetaceae</taxon>
        <taxon>Paracoccidioides</taxon>
    </lineage>
</organism>
<dbReference type="GeneID" id="9097594"/>
<evidence type="ECO:0000256" key="1">
    <source>
        <dbReference type="SAM" id="MobiDB-lite"/>
    </source>
</evidence>
<dbReference type="HOGENOM" id="CLU_1806781_0_0_1"/>
<feature type="compositionally biased region" description="Polar residues" evidence="1">
    <location>
        <begin position="47"/>
        <end position="63"/>
    </location>
</feature>
<reference evidence="2 3" key="1">
    <citation type="journal article" date="2011" name="PLoS Genet.">
        <title>Comparative genomic analysis of human fungal pathogens causing paracoccidioidomycosis.</title>
        <authorList>
            <person name="Desjardins C.A."/>
            <person name="Champion M.D."/>
            <person name="Holder J.W."/>
            <person name="Muszewska A."/>
            <person name="Goldberg J."/>
            <person name="Bailao A.M."/>
            <person name="Brigido M.M."/>
            <person name="Ferreira M.E."/>
            <person name="Garcia A.M."/>
            <person name="Grynberg M."/>
            <person name="Gujja S."/>
            <person name="Heiman D.I."/>
            <person name="Henn M.R."/>
            <person name="Kodira C.D."/>
            <person name="Leon-Narvaez H."/>
            <person name="Longo L.V."/>
            <person name="Ma L.J."/>
            <person name="Malavazi I."/>
            <person name="Matsuo A.L."/>
            <person name="Morais F.V."/>
            <person name="Pereira M."/>
            <person name="Rodriguez-Brito S."/>
            <person name="Sakthikumar S."/>
            <person name="Salem-Izacc S.M."/>
            <person name="Sykes S.M."/>
            <person name="Teixeira M.M."/>
            <person name="Vallejo M.C."/>
            <person name="Walter M.E."/>
            <person name="Yandava C."/>
            <person name="Young S."/>
            <person name="Zeng Q."/>
            <person name="Zucker J."/>
            <person name="Felipe M.S."/>
            <person name="Goldman G.H."/>
            <person name="Haas B.J."/>
            <person name="McEwen J.G."/>
            <person name="Nino-Vega G."/>
            <person name="Puccia R."/>
            <person name="San-Blas G."/>
            <person name="Soares C.M."/>
            <person name="Birren B.W."/>
            <person name="Cuomo C.A."/>
        </authorList>
    </citation>
    <scope>NUCLEOTIDE SEQUENCE [LARGE SCALE GENOMIC DNA]</scope>
    <source>
        <strain evidence="3">ATCC MYA-826 / Pb01</strain>
    </source>
</reference>
<dbReference type="VEuPathDB" id="FungiDB:PAAG_03751"/>
<keyword evidence="3" id="KW-1185">Reference proteome</keyword>
<dbReference type="AlphaFoldDB" id="C1GZ07"/>
<dbReference type="RefSeq" id="XP_015702142.1">
    <property type="nucleotide sequence ID" value="XM_015845053.1"/>
</dbReference>
<feature type="region of interest" description="Disordered" evidence="1">
    <location>
        <begin position="37"/>
        <end position="111"/>
    </location>
</feature>
<dbReference type="KEGG" id="pbl:PAAG_03751"/>
<sequence>MQSYQLVAAFISGNRIRTQERPDWKSVKMHVFLPDTRSPYVALRGPTGSSSRGLADQSATSPTKPLLDATPKRGRQVMRSGQDREEGEEEGRGGRLRIAHDDDDDDDTIWPVNPASARIMQARRMPQHSGALCRPWSLPSVHE</sequence>
<evidence type="ECO:0000313" key="2">
    <source>
        <dbReference type="EMBL" id="EEH41830.2"/>
    </source>
</evidence>
<protein>
    <submittedName>
        <fullName evidence="2">Uncharacterized protein</fullName>
    </submittedName>
</protein>
<dbReference type="Proteomes" id="UP000002059">
    <property type="component" value="Partially assembled WGS sequence"/>
</dbReference>
<dbReference type="EMBL" id="KN294000">
    <property type="protein sequence ID" value="EEH41830.2"/>
    <property type="molecule type" value="Genomic_DNA"/>
</dbReference>
<name>C1GZ07_PARBA</name>
<evidence type="ECO:0000313" key="3">
    <source>
        <dbReference type="Proteomes" id="UP000002059"/>
    </source>
</evidence>
<proteinExistence type="predicted"/>
<gene>
    <name evidence="2" type="ORF">PAAG_03751</name>
</gene>
<feature type="region of interest" description="Disordered" evidence="1">
    <location>
        <begin position="123"/>
        <end position="143"/>
    </location>
</feature>